<feature type="domain" description="ApeI dehydratase-like" evidence="1">
    <location>
        <begin position="5"/>
        <end position="85"/>
    </location>
</feature>
<dbReference type="EMBL" id="BSPD01000079">
    <property type="protein sequence ID" value="GLS27441.1"/>
    <property type="molecule type" value="Genomic_DNA"/>
</dbReference>
<keyword evidence="3" id="KW-1185">Reference proteome</keyword>
<dbReference type="Pfam" id="PF22818">
    <property type="entry name" value="ApeI-like"/>
    <property type="match status" value="1"/>
</dbReference>
<accession>A0AA37WPY3</accession>
<reference evidence="2 3" key="1">
    <citation type="journal article" date="2014" name="Int. J. Syst. Evol. Microbiol.">
        <title>Complete genome sequence of Corynebacterium casei LMG S-19264T (=DSM 44701T), isolated from a smear-ripened cheese.</title>
        <authorList>
            <consortium name="US DOE Joint Genome Institute (JGI-PGF)"/>
            <person name="Walter F."/>
            <person name="Albersmeier A."/>
            <person name="Kalinowski J."/>
            <person name="Ruckert C."/>
        </authorList>
    </citation>
    <scope>NUCLEOTIDE SEQUENCE [LARGE SCALE GENOMIC DNA]</scope>
    <source>
        <strain evidence="2 3">NBRC 110095</strain>
    </source>
</reference>
<dbReference type="SUPFAM" id="SSF54637">
    <property type="entry name" value="Thioesterase/thiol ester dehydrase-isomerase"/>
    <property type="match status" value="1"/>
</dbReference>
<dbReference type="AlphaFoldDB" id="A0AA37WPY3"/>
<gene>
    <name evidence="2" type="ORF">GCM10007877_31600</name>
</gene>
<dbReference type="InterPro" id="IPR054545">
    <property type="entry name" value="ApeI-like"/>
</dbReference>
<comment type="caution">
    <text evidence="2">The sequence shown here is derived from an EMBL/GenBank/DDBJ whole genome shotgun (WGS) entry which is preliminary data.</text>
</comment>
<dbReference type="Gene3D" id="3.10.129.10">
    <property type="entry name" value="Hotdog Thioesterase"/>
    <property type="match status" value="1"/>
</dbReference>
<name>A0AA37WPY3_9GAMM</name>
<organism evidence="2 3">
    <name type="scientific">Marinibactrum halimedae</name>
    <dbReference type="NCBI Taxonomy" id="1444977"/>
    <lineage>
        <taxon>Bacteria</taxon>
        <taxon>Pseudomonadati</taxon>
        <taxon>Pseudomonadota</taxon>
        <taxon>Gammaproteobacteria</taxon>
        <taxon>Cellvibrionales</taxon>
        <taxon>Cellvibrionaceae</taxon>
        <taxon>Marinibactrum</taxon>
    </lineage>
</organism>
<dbReference type="InterPro" id="IPR029069">
    <property type="entry name" value="HotDog_dom_sf"/>
</dbReference>
<evidence type="ECO:0000313" key="2">
    <source>
        <dbReference type="EMBL" id="GLS27441.1"/>
    </source>
</evidence>
<evidence type="ECO:0000259" key="1">
    <source>
        <dbReference type="Pfam" id="PF22818"/>
    </source>
</evidence>
<sequence length="131" mass="14421">METSGSLTLPIPPAHPCFASHFPGDPLVPGALLIEWIKAQLTPLLERHIINGIQTVKFLMPVRPNDKWELSYTIKWEKQLIAISLSRNEAPTLNTAPLNTAPLNTAPLNTVPLNTISALKGNLRIKECLRG</sequence>
<dbReference type="Proteomes" id="UP001156870">
    <property type="component" value="Unassembled WGS sequence"/>
</dbReference>
<evidence type="ECO:0000313" key="3">
    <source>
        <dbReference type="Proteomes" id="UP001156870"/>
    </source>
</evidence>
<proteinExistence type="predicted"/>
<protein>
    <recommendedName>
        <fullName evidence="1">ApeI dehydratase-like domain-containing protein</fullName>
    </recommendedName>
</protein>